<proteinExistence type="predicted"/>
<keyword evidence="3" id="KW-1185">Reference proteome</keyword>
<dbReference type="AlphaFoldDB" id="A0A915XJP7"/>
<evidence type="ECO:0000313" key="3">
    <source>
        <dbReference type="Proteomes" id="UP001063350"/>
    </source>
</evidence>
<keyword evidence="1" id="KW-1133">Transmembrane helix</keyword>
<organism evidence="2 3">
    <name type="scientific">Desulfolithobacter dissulfuricans</name>
    <dbReference type="NCBI Taxonomy" id="2795293"/>
    <lineage>
        <taxon>Bacteria</taxon>
        <taxon>Pseudomonadati</taxon>
        <taxon>Thermodesulfobacteriota</taxon>
        <taxon>Desulfobulbia</taxon>
        <taxon>Desulfobulbales</taxon>
        <taxon>Desulfobulbaceae</taxon>
        <taxon>Desulfolithobacter</taxon>
    </lineage>
</organism>
<sequence length="57" mass="6038">MDDDNLFDEDDALDRIMYEEHAAEGQEKPGGPGCFAGVVIVAVQAVGAVYGVLQVVL</sequence>
<dbReference type="Proteomes" id="UP001063350">
    <property type="component" value="Chromosome"/>
</dbReference>
<keyword evidence="1" id="KW-0472">Membrane</keyword>
<evidence type="ECO:0000256" key="1">
    <source>
        <dbReference type="SAM" id="Phobius"/>
    </source>
</evidence>
<keyword evidence="1" id="KW-0812">Transmembrane</keyword>
<reference evidence="2" key="1">
    <citation type="submission" date="2020-12" db="EMBL/GenBank/DDBJ databases">
        <title>Desulfobium dissulfuricans gen. nov., sp. nov., a novel mesophilic, sulfate-reducing bacterium isolated from a deep-sea hydrothermal vent.</title>
        <authorList>
            <person name="Hashimoto Y."/>
            <person name="Tame A."/>
            <person name="Sawayama S."/>
            <person name="Miyazaki J."/>
            <person name="Takai K."/>
            <person name="Nakagawa S."/>
        </authorList>
    </citation>
    <scope>NUCLEOTIDE SEQUENCE</scope>
    <source>
        <strain evidence="2">GF1</strain>
    </source>
</reference>
<dbReference type="EMBL" id="AP024233">
    <property type="protein sequence ID" value="BCO08922.1"/>
    <property type="molecule type" value="Genomic_DNA"/>
</dbReference>
<gene>
    <name evidence="2" type="ORF">GF1_12980</name>
</gene>
<dbReference type="KEGG" id="ddu:GF1_12980"/>
<dbReference type="RefSeq" id="WP_267928805.1">
    <property type="nucleotide sequence ID" value="NZ_AP024233.1"/>
</dbReference>
<evidence type="ECO:0000313" key="2">
    <source>
        <dbReference type="EMBL" id="BCO08922.1"/>
    </source>
</evidence>
<name>A0A915XJP7_9BACT</name>
<accession>A0A915XJP7</accession>
<protein>
    <submittedName>
        <fullName evidence="2">Uncharacterized protein</fullName>
    </submittedName>
</protein>
<feature type="transmembrane region" description="Helical" evidence="1">
    <location>
        <begin position="35"/>
        <end position="56"/>
    </location>
</feature>